<dbReference type="AlphaFoldDB" id="A0A8H4ILV5"/>
<keyword evidence="9" id="KW-1185">Reference proteome</keyword>
<dbReference type="CDD" id="cd12798">
    <property type="entry name" value="Alt_A1"/>
    <property type="match status" value="1"/>
</dbReference>
<sequence length="151" mass="15880">MRFTVAAATALFGTIAAAAPTSPQSSSPPDPNTYENIDIDDLYVRKNDGIQSVSFKLSGKNATDLDCSASNPGLPSEVITCGESKYRFALENGETTEFALHIYHELGLAFGFSAKGDVPTYCHAGGNGPDDFVCAQTNPTTIVIDANPVQG</sequence>
<gene>
    <name evidence="8" type="ORF">GTA08_BOTSDO08787</name>
</gene>
<dbReference type="Proteomes" id="UP000572817">
    <property type="component" value="Unassembled WGS sequence"/>
</dbReference>
<evidence type="ECO:0000313" key="8">
    <source>
        <dbReference type="EMBL" id="KAF4303572.1"/>
    </source>
</evidence>
<name>A0A8H4ILV5_9PEZI</name>
<dbReference type="OrthoDB" id="3928926at2759"/>
<proteinExistence type="predicted"/>
<reference evidence="8" key="1">
    <citation type="submission" date="2020-04" db="EMBL/GenBank/DDBJ databases">
        <title>Genome Assembly and Annotation of Botryosphaeria dothidea sdau 11-99, a Latent Pathogen of Apple Fruit Ring Rot in China.</title>
        <authorList>
            <person name="Yu C."/>
            <person name="Diao Y."/>
            <person name="Lu Q."/>
            <person name="Zhao J."/>
            <person name="Cui S."/>
            <person name="Peng C."/>
            <person name="He B."/>
            <person name="Liu H."/>
        </authorList>
    </citation>
    <scope>NUCLEOTIDE SEQUENCE [LARGE SCALE GENOMIC DNA]</scope>
    <source>
        <strain evidence="8">Sdau11-99</strain>
    </source>
</reference>
<dbReference type="InterPro" id="IPR032382">
    <property type="entry name" value="AltA1"/>
</dbReference>
<evidence type="ECO:0000313" key="9">
    <source>
        <dbReference type="Proteomes" id="UP000572817"/>
    </source>
</evidence>
<dbReference type="Gene3D" id="2.40.350.20">
    <property type="match status" value="1"/>
</dbReference>
<dbReference type="PROSITE" id="PS51895">
    <property type="entry name" value="AA1"/>
    <property type="match status" value="1"/>
</dbReference>
<comment type="subcellular location">
    <subcellularLocation>
        <location evidence="1">Secreted</location>
    </subcellularLocation>
</comment>
<dbReference type="EMBL" id="WWBZ02000062">
    <property type="protein sequence ID" value="KAF4303572.1"/>
    <property type="molecule type" value="Genomic_DNA"/>
</dbReference>
<keyword evidence="3 6" id="KW-0732">Signal</keyword>
<keyword evidence="2" id="KW-0964">Secreted</keyword>
<feature type="domain" description="AA1-like" evidence="7">
    <location>
        <begin position="32"/>
        <end position="147"/>
    </location>
</feature>
<dbReference type="GO" id="GO:0005576">
    <property type="term" value="C:extracellular region"/>
    <property type="evidence" value="ECO:0007669"/>
    <property type="project" value="UniProtKB-SubCell"/>
</dbReference>
<comment type="caution">
    <text evidence="5">Lacks conserved residue(s) required for the propagation of feature annotation.</text>
</comment>
<feature type="chain" id="PRO_5034575778" description="AA1-like domain-containing protein" evidence="6">
    <location>
        <begin position="19"/>
        <end position="151"/>
    </location>
</feature>
<feature type="disulfide bond" evidence="5">
    <location>
        <begin position="122"/>
        <end position="134"/>
    </location>
</feature>
<feature type="signal peptide" evidence="6">
    <location>
        <begin position="1"/>
        <end position="18"/>
    </location>
</feature>
<dbReference type="Pfam" id="PF16541">
    <property type="entry name" value="AltA1"/>
    <property type="match status" value="1"/>
</dbReference>
<comment type="caution">
    <text evidence="8">The sequence shown here is derived from an EMBL/GenBank/DDBJ whole genome shotgun (WGS) entry which is preliminary data.</text>
</comment>
<protein>
    <recommendedName>
        <fullName evidence="7">AA1-like domain-containing protein</fullName>
    </recommendedName>
</protein>
<evidence type="ECO:0000256" key="2">
    <source>
        <dbReference type="ARBA" id="ARBA00022525"/>
    </source>
</evidence>
<evidence type="ECO:0000256" key="4">
    <source>
        <dbReference type="ARBA" id="ARBA00023157"/>
    </source>
</evidence>
<organism evidence="8 9">
    <name type="scientific">Botryosphaeria dothidea</name>
    <dbReference type="NCBI Taxonomy" id="55169"/>
    <lineage>
        <taxon>Eukaryota</taxon>
        <taxon>Fungi</taxon>
        <taxon>Dikarya</taxon>
        <taxon>Ascomycota</taxon>
        <taxon>Pezizomycotina</taxon>
        <taxon>Dothideomycetes</taxon>
        <taxon>Dothideomycetes incertae sedis</taxon>
        <taxon>Botryosphaeriales</taxon>
        <taxon>Botryosphaeriaceae</taxon>
        <taxon>Botryosphaeria</taxon>
    </lineage>
</organism>
<evidence type="ECO:0000256" key="3">
    <source>
        <dbReference type="ARBA" id="ARBA00022729"/>
    </source>
</evidence>
<evidence type="ECO:0000256" key="5">
    <source>
        <dbReference type="PROSITE-ProRule" id="PRU01243"/>
    </source>
</evidence>
<evidence type="ECO:0000256" key="1">
    <source>
        <dbReference type="ARBA" id="ARBA00004613"/>
    </source>
</evidence>
<evidence type="ECO:0000259" key="7">
    <source>
        <dbReference type="PROSITE" id="PS51895"/>
    </source>
</evidence>
<evidence type="ECO:0000256" key="6">
    <source>
        <dbReference type="SAM" id="SignalP"/>
    </source>
</evidence>
<keyword evidence="4 5" id="KW-1015">Disulfide bond</keyword>
<accession>A0A8H4ILV5</accession>